<dbReference type="RefSeq" id="WP_380040957.1">
    <property type="nucleotide sequence ID" value="NZ_JBHSEH010000022.1"/>
</dbReference>
<dbReference type="PANTHER" id="PTHR10146:SF14">
    <property type="entry name" value="PYRIDOXAL PHOSPHATE HOMEOSTASIS PROTEIN"/>
    <property type="match status" value="1"/>
</dbReference>
<evidence type="ECO:0000313" key="5">
    <source>
        <dbReference type="Proteomes" id="UP001595998"/>
    </source>
</evidence>
<dbReference type="Proteomes" id="UP001595998">
    <property type="component" value="Unassembled WGS sequence"/>
</dbReference>
<comment type="similarity">
    <text evidence="2">Belongs to the pyridoxal phosphate-binding protein YggS/PROSC family.</text>
</comment>
<dbReference type="Pfam" id="PF01168">
    <property type="entry name" value="Ala_racemase_N"/>
    <property type="match status" value="1"/>
</dbReference>
<keyword evidence="1" id="KW-0663">Pyridoxal phosphate</keyword>
<organism evidence="4 5">
    <name type="scientific">Deinococcus navajonensis</name>
    <dbReference type="NCBI Taxonomy" id="309884"/>
    <lineage>
        <taxon>Bacteria</taxon>
        <taxon>Thermotogati</taxon>
        <taxon>Deinococcota</taxon>
        <taxon>Deinococci</taxon>
        <taxon>Deinococcales</taxon>
        <taxon>Deinococcaceae</taxon>
        <taxon>Deinococcus</taxon>
    </lineage>
</organism>
<dbReference type="EMBL" id="JBHSEH010000022">
    <property type="protein sequence ID" value="MFC4427456.1"/>
    <property type="molecule type" value="Genomic_DNA"/>
</dbReference>
<protein>
    <submittedName>
        <fullName evidence="4">YggS family pyridoxal phosphate enzyme</fullName>
    </submittedName>
</protein>
<dbReference type="CDD" id="cd00635">
    <property type="entry name" value="PLPDE_III_YBL036c_like"/>
    <property type="match status" value="1"/>
</dbReference>
<dbReference type="InterPro" id="IPR001608">
    <property type="entry name" value="Ala_racemase_N"/>
</dbReference>
<accession>A0ABV8XPG5</accession>
<gene>
    <name evidence="4" type="ORF">ACFOZ9_14655</name>
</gene>
<dbReference type="SUPFAM" id="SSF51419">
    <property type="entry name" value="PLP-binding barrel"/>
    <property type="match status" value="1"/>
</dbReference>
<proteinExistence type="inferred from homology"/>
<dbReference type="PIRSF" id="PIRSF004848">
    <property type="entry name" value="YBL036c_PLPDEIII"/>
    <property type="match status" value="1"/>
</dbReference>
<name>A0ABV8XPG5_9DEIO</name>
<dbReference type="PANTHER" id="PTHR10146">
    <property type="entry name" value="PROLINE SYNTHETASE CO-TRANSCRIBED BACTERIAL HOMOLOG PROTEIN"/>
    <property type="match status" value="1"/>
</dbReference>
<evidence type="ECO:0000313" key="4">
    <source>
        <dbReference type="EMBL" id="MFC4427456.1"/>
    </source>
</evidence>
<sequence>MSLPEVLDRIRAAEAAAGRPSGSARLVAVTKGQDLASIEQHVLAHGEFPLGEGRAQELRDKAAQRPELEWHFLGPLQRNKVKYMRPVTLVHSLEEVWQAEALAQAAHTWGRAPDVLLQLHNGEAQKHGVDPEQLRSVLQHVRATGLTVRGLMVMAPEAEEAQVRRVFEDAARRAHDLGLSELSMGMSGDYPLAVAAGSTLVRVGRSLFT</sequence>
<keyword evidence="5" id="KW-1185">Reference proteome</keyword>
<evidence type="ECO:0000256" key="2">
    <source>
        <dbReference type="RuleBase" id="RU004514"/>
    </source>
</evidence>
<dbReference type="Gene3D" id="3.20.20.10">
    <property type="entry name" value="Alanine racemase"/>
    <property type="match status" value="1"/>
</dbReference>
<evidence type="ECO:0000256" key="1">
    <source>
        <dbReference type="ARBA" id="ARBA00022898"/>
    </source>
</evidence>
<dbReference type="InterPro" id="IPR011078">
    <property type="entry name" value="PyrdxlP_homeostasis"/>
</dbReference>
<dbReference type="InterPro" id="IPR029066">
    <property type="entry name" value="PLP-binding_barrel"/>
</dbReference>
<reference evidence="5" key="1">
    <citation type="journal article" date="2019" name="Int. J. Syst. Evol. Microbiol.">
        <title>The Global Catalogue of Microorganisms (GCM) 10K type strain sequencing project: providing services to taxonomists for standard genome sequencing and annotation.</title>
        <authorList>
            <consortium name="The Broad Institute Genomics Platform"/>
            <consortium name="The Broad Institute Genome Sequencing Center for Infectious Disease"/>
            <person name="Wu L."/>
            <person name="Ma J."/>
        </authorList>
    </citation>
    <scope>NUCLEOTIDE SEQUENCE [LARGE SCALE GENOMIC DNA]</scope>
    <source>
        <strain evidence="5">CCUG 56029</strain>
    </source>
</reference>
<comment type="caution">
    <text evidence="4">The sequence shown here is derived from an EMBL/GenBank/DDBJ whole genome shotgun (WGS) entry which is preliminary data.</text>
</comment>
<feature type="domain" description="Alanine racemase N-terminal" evidence="3">
    <location>
        <begin position="9"/>
        <end position="208"/>
    </location>
</feature>
<evidence type="ECO:0000259" key="3">
    <source>
        <dbReference type="Pfam" id="PF01168"/>
    </source>
</evidence>